<dbReference type="PROSITE" id="PS51269">
    <property type="entry name" value="COMM"/>
    <property type="match status" value="1"/>
</dbReference>
<dbReference type="EMBL" id="LR899014">
    <property type="protein sequence ID" value="CAD7093768.1"/>
    <property type="molecule type" value="Genomic_DNA"/>
</dbReference>
<dbReference type="InterPro" id="IPR037355">
    <property type="entry name" value="COMMD3"/>
</dbReference>
<keyword evidence="5" id="KW-1185">Reference proteome</keyword>
<protein>
    <recommendedName>
        <fullName evidence="1">COMM domain-containing protein 3</fullName>
    </recommendedName>
</protein>
<evidence type="ECO:0000313" key="5">
    <source>
        <dbReference type="Proteomes" id="UP000594454"/>
    </source>
</evidence>
<dbReference type="Proteomes" id="UP000594454">
    <property type="component" value="Chromosome 6"/>
</dbReference>
<comment type="similarity">
    <text evidence="2">Belongs to the COMM domain-containing protein 3 family.</text>
</comment>
<dbReference type="Pfam" id="PF07258">
    <property type="entry name" value="COMM_domain"/>
    <property type="match status" value="1"/>
</dbReference>
<dbReference type="OMA" id="ERHCNQM"/>
<dbReference type="AlphaFoldDB" id="A0A7R8Z3C3"/>
<dbReference type="OrthoDB" id="1917519at2759"/>
<dbReference type="GO" id="GO:0006814">
    <property type="term" value="P:sodium ion transport"/>
    <property type="evidence" value="ECO:0007669"/>
    <property type="project" value="InterPro"/>
</dbReference>
<dbReference type="PANTHER" id="PTHR31159:SF1">
    <property type="entry name" value="COMM DOMAIN-CONTAINING PROTEIN 3"/>
    <property type="match status" value="1"/>
</dbReference>
<evidence type="ECO:0000256" key="1">
    <source>
        <dbReference type="ARBA" id="ARBA00016548"/>
    </source>
</evidence>
<reference evidence="4 5" key="1">
    <citation type="submission" date="2020-11" db="EMBL/GenBank/DDBJ databases">
        <authorList>
            <person name="Wallbank WR R."/>
            <person name="Pardo Diaz C."/>
            <person name="Kozak K."/>
            <person name="Martin S."/>
            <person name="Jiggins C."/>
            <person name="Moest M."/>
            <person name="Warren A I."/>
            <person name="Generalovic N T."/>
            <person name="Byers J.R.P. K."/>
            <person name="Montejo-Kovacevich G."/>
            <person name="Yen C E."/>
        </authorList>
    </citation>
    <scope>NUCLEOTIDE SEQUENCE [LARGE SCALE GENOMIC DNA]</scope>
</reference>
<name>A0A7R8Z3C3_HERIL</name>
<dbReference type="InterPro" id="IPR017920">
    <property type="entry name" value="COMM"/>
</dbReference>
<dbReference type="InParanoid" id="A0A7R8Z3C3"/>
<feature type="domain" description="COMM" evidence="3">
    <location>
        <begin position="122"/>
        <end position="193"/>
    </location>
</feature>
<evidence type="ECO:0000259" key="3">
    <source>
        <dbReference type="PROSITE" id="PS51269"/>
    </source>
</evidence>
<dbReference type="PANTHER" id="PTHR31159">
    <property type="entry name" value="COMM DOMAIN-CONTAINING PROTEIN 3"/>
    <property type="match status" value="1"/>
</dbReference>
<dbReference type="FunCoup" id="A0A7R8Z3C3">
    <property type="interactions" value="15"/>
</dbReference>
<evidence type="ECO:0000313" key="4">
    <source>
        <dbReference type="EMBL" id="CAD7093768.1"/>
    </source>
</evidence>
<accession>A0A7R8Z3C3</accession>
<sequence>MTLSLSNEVVEGLKGLGVEIGIELSKKLIANAVKLALYSDANIPSNPEIYATNPAFAKQSEYAVVTVLFLATKYGYDSQKLRNLLEQHGLVAAVLEEIVKVYDTNKKDLLINNLKIGHSLPHITDAEWRLTCDVKSSASDKGSGDLTYRISLGRYREKTGERESTVEFVCNPEELQSFIGRLKEIERHCEKISAPK</sequence>
<evidence type="ECO:0000256" key="2">
    <source>
        <dbReference type="ARBA" id="ARBA00093469"/>
    </source>
</evidence>
<dbReference type="CDD" id="cd04751">
    <property type="entry name" value="Commd3"/>
    <property type="match status" value="1"/>
</dbReference>
<organism evidence="4 5">
    <name type="scientific">Hermetia illucens</name>
    <name type="common">Black soldier fly</name>
    <dbReference type="NCBI Taxonomy" id="343691"/>
    <lineage>
        <taxon>Eukaryota</taxon>
        <taxon>Metazoa</taxon>
        <taxon>Ecdysozoa</taxon>
        <taxon>Arthropoda</taxon>
        <taxon>Hexapoda</taxon>
        <taxon>Insecta</taxon>
        <taxon>Pterygota</taxon>
        <taxon>Neoptera</taxon>
        <taxon>Endopterygota</taxon>
        <taxon>Diptera</taxon>
        <taxon>Brachycera</taxon>
        <taxon>Stratiomyomorpha</taxon>
        <taxon>Stratiomyidae</taxon>
        <taxon>Hermetiinae</taxon>
        <taxon>Hermetia</taxon>
    </lineage>
</organism>
<gene>
    <name evidence="4" type="ORF">HERILL_LOCUS16033</name>
</gene>
<proteinExistence type="inferred from homology"/>